<reference evidence="9 10" key="1">
    <citation type="submission" date="2024-11" db="EMBL/GenBank/DDBJ databases">
        <title>Adaptive evolution of stress response genes in parasites aligns with host niche diversity.</title>
        <authorList>
            <person name="Hahn C."/>
            <person name="Resl P."/>
        </authorList>
    </citation>
    <scope>NUCLEOTIDE SEQUENCE [LARGE SCALE GENOMIC DNA]</scope>
    <source>
        <strain evidence="9">EGGRZ-B1_66</strain>
        <tissue evidence="9">Body</tissue>
    </source>
</reference>
<feature type="signal peptide" evidence="8">
    <location>
        <begin position="1"/>
        <end position="17"/>
    </location>
</feature>
<feature type="transmembrane region" description="Helical" evidence="7">
    <location>
        <begin position="44"/>
        <end position="64"/>
    </location>
</feature>
<evidence type="ECO:0000313" key="9">
    <source>
        <dbReference type="EMBL" id="KAL3316358.1"/>
    </source>
</evidence>
<dbReference type="InterPro" id="IPR050895">
    <property type="entry name" value="XK-related_scramblase"/>
</dbReference>
<keyword evidence="8" id="KW-0732">Signal</keyword>
<gene>
    <name evidence="9" type="ORF">Ciccas_005004</name>
</gene>
<keyword evidence="10" id="KW-1185">Reference proteome</keyword>
<evidence type="ECO:0000256" key="4">
    <source>
        <dbReference type="ARBA" id="ARBA00022692"/>
    </source>
</evidence>
<keyword evidence="3" id="KW-1003">Cell membrane</keyword>
<dbReference type="EMBL" id="JBJKFK010000554">
    <property type="protein sequence ID" value="KAL3316358.1"/>
    <property type="molecule type" value="Genomic_DNA"/>
</dbReference>
<organism evidence="9 10">
    <name type="scientific">Cichlidogyrus casuarinus</name>
    <dbReference type="NCBI Taxonomy" id="1844966"/>
    <lineage>
        <taxon>Eukaryota</taxon>
        <taxon>Metazoa</taxon>
        <taxon>Spiralia</taxon>
        <taxon>Lophotrochozoa</taxon>
        <taxon>Platyhelminthes</taxon>
        <taxon>Monogenea</taxon>
        <taxon>Monopisthocotylea</taxon>
        <taxon>Dactylogyridea</taxon>
        <taxon>Ancyrocephalidae</taxon>
        <taxon>Cichlidogyrus</taxon>
    </lineage>
</organism>
<name>A0ABD2Q9X0_9PLAT</name>
<feature type="transmembrane region" description="Helical" evidence="7">
    <location>
        <begin position="71"/>
        <end position="89"/>
    </location>
</feature>
<accession>A0ABD2Q9X0</accession>
<keyword evidence="5 7" id="KW-1133">Transmembrane helix</keyword>
<dbReference type="GO" id="GO:0005886">
    <property type="term" value="C:plasma membrane"/>
    <property type="evidence" value="ECO:0007669"/>
    <property type="project" value="UniProtKB-SubCell"/>
</dbReference>
<evidence type="ECO:0000256" key="2">
    <source>
        <dbReference type="ARBA" id="ARBA00008789"/>
    </source>
</evidence>
<feature type="chain" id="PRO_5044742013" description="XK-related protein" evidence="8">
    <location>
        <begin position="18"/>
        <end position="122"/>
    </location>
</feature>
<evidence type="ECO:0000256" key="5">
    <source>
        <dbReference type="ARBA" id="ARBA00022989"/>
    </source>
</evidence>
<dbReference type="InterPro" id="IPR018629">
    <property type="entry name" value="XK-rel"/>
</dbReference>
<feature type="transmembrane region" description="Helical" evidence="7">
    <location>
        <begin position="95"/>
        <end position="116"/>
    </location>
</feature>
<dbReference type="AlphaFoldDB" id="A0ABD2Q9X0"/>
<evidence type="ECO:0000256" key="8">
    <source>
        <dbReference type="SAM" id="SignalP"/>
    </source>
</evidence>
<evidence type="ECO:0000256" key="3">
    <source>
        <dbReference type="ARBA" id="ARBA00022475"/>
    </source>
</evidence>
<dbReference type="Pfam" id="PF09815">
    <property type="entry name" value="XK-related"/>
    <property type="match status" value="2"/>
</dbReference>
<comment type="subcellular location">
    <subcellularLocation>
        <location evidence="1">Cell membrane</location>
        <topology evidence="1">Multi-pass membrane protein</topology>
    </subcellularLocation>
    <subcellularLocation>
        <location evidence="7">Membrane</location>
        <topology evidence="7">Multi-pass membrane protein</topology>
    </subcellularLocation>
</comment>
<dbReference type="PANTHER" id="PTHR16024">
    <property type="entry name" value="XK-RELATED PROTEIN"/>
    <property type="match status" value="1"/>
</dbReference>
<protein>
    <recommendedName>
        <fullName evidence="7">XK-related protein</fullName>
    </recommendedName>
</protein>
<dbReference type="PANTHER" id="PTHR16024:SF6">
    <property type="entry name" value="XK-RELATED PROTEIN"/>
    <property type="match status" value="1"/>
</dbReference>
<evidence type="ECO:0000256" key="7">
    <source>
        <dbReference type="RuleBase" id="RU910716"/>
    </source>
</evidence>
<keyword evidence="6 7" id="KW-0472">Membrane</keyword>
<comment type="caution">
    <text evidence="9">The sequence shown here is derived from an EMBL/GenBank/DDBJ whole genome shotgun (WGS) entry which is preliminary data.</text>
</comment>
<sequence>MAQLFSILCSWLSLAYSLSAYETSLRNSHTNKSGMTFLSSLTYTLWKAGILASRILSLALFAAAPSDLPEILFALVLAAIYIFDVVNLIDGRSRIWFAIFYSLMFIENMIFSLMWYSRYTIE</sequence>
<evidence type="ECO:0000256" key="1">
    <source>
        <dbReference type="ARBA" id="ARBA00004651"/>
    </source>
</evidence>
<keyword evidence="4 7" id="KW-0812">Transmembrane</keyword>
<evidence type="ECO:0000256" key="6">
    <source>
        <dbReference type="ARBA" id="ARBA00023136"/>
    </source>
</evidence>
<comment type="similarity">
    <text evidence="2 7">Belongs to the XK family.</text>
</comment>
<evidence type="ECO:0000313" key="10">
    <source>
        <dbReference type="Proteomes" id="UP001626550"/>
    </source>
</evidence>
<proteinExistence type="inferred from homology"/>
<dbReference type="Proteomes" id="UP001626550">
    <property type="component" value="Unassembled WGS sequence"/>
</dbReference>